<evidence type="ECO:0000256" key="1">
    <source>
        <dbReference type="SAM" id="Phobius"/>
    </source>
</evidence>
<keyword evidence="3" id="KW-1185">Reference proteome</keyword>
<keyword evidence="1" id="KW-0812">Transmembrane</keyword>
<dbReference type="RefSeq" id="WP_147362310.1">
    <property type="nucleotide sequence ID" value="NZ_CP083439.1"/>
</dbReference>
<organism evidence="2 3">
    <name type="scientific">Clavibacter seminis</name>
    <dbReference type="NCBI Taxonomy" id="2860285"/>
    <lineage>
        <taxon>Bacteria</taxon>
        <taxon>Bacillati</taxon>
        <taxon>Actinomycetota</taxon>
        <taxon>Actinomycetes</taxon>
        <taxon>Micrococcales</taxon>
        <taxon>Microbacteriaceae</taxon>
        <taxon>Clavibacter</taxon>
    </lineage>
</organism>
<accession>A0ABY3TDV8</accession>
<reference evidence="3" key="1">
    <citation type="submission" date="2024-08" db="EMBL/GenBank/DDBJ databases">
        <title>Description of the novel species Clavibacter lycopersicum isolated from tomato seeds.</title>
        <authorList>
            <person name="Arizala E.D."/>
            <person name="Dobhal S."/>
            <person name="Alvarez A."/>
            <person name="Arif M."/>
        </authorList>
    </citation>
    <scope>NUCLEOTIDE SEQUENCE [LARGE SCALE GENOMIC DNA]</scope>
    <source>
        <strain evidence="3">A6099</strain>
    </source>
</reference>
<dbReference type="EMBL" id="CP083439">
    <property type="protein sequence ID" value="UKF25448.1"/>
    <property type="molecule type" value="Genomic_DNA"/>
</dbReference>
<dbReference type="Proteomes" id="UP001649473">
    <property type="component" value="Chromosome"/>
</dbReference>
<evidence type="ECO:0000313" key="2">
    <source>
        <dbReference type="EMBL" id="UKF25448.1"/>
    </source>
</evidence>
<keyword evidence="1" id="KW-0472">Membrane</keyword>
<proteinExistence type="predicted"/>
<protein>
    <submittedName>
        <fullName evidence="2">Uncharacterized protein</fullName>
    </submittedName>
</protein>
<sequence length="74" mass="7587">MSDGANQPSKKSSNQAHRAAGLIPAVGAVLGGAVATFRGATGELGSIFLIIGPALMVLGVIAFFVYRWMAKRGL</sequence>
<evidence type="ECO:0000313" key="3">
    <source>
        <dbReference type="Proteomes" id="UP001649473"/>
    </source>
</evidence>
<keyword evidence="1" id="KW-1133">Transmembrane helix</keyword>
<gene>
    <name evidence="2" type="ORF">KYT88_01750</name>
</gene>
<feature type="transmembrane region" description="Helical" evidence="1">
    <location>
        <begin position="46"/>
        <end position="66"/>
    </location>
</feature>
<feature type="transmembrane region" description="Helical" evidence="1">
    <location>
        <begin position="21"/>
        <end position="40"/>
    </location>
</feature>
<name>A0ABY3TDV8_9MICO</name>